<keyword evidence="2" id="KW-1185">Reference proteome</keyword>
<reference evidence="1 2" key="1">
    <citation type="submission" date="2021-06" db="EMBL/GenBank/DDBJ databases">
        <authorList>
            <person name="Palmer J.M."/>
        </authorList>
    </citation>
    <scope>NUCLEOTIDE SEQUENCE [LARGE SCALE GENOMIC DNA]</scope>
    <source>
        <strain evidence="2">if_2019</strain>
        <tissue evidence="1">Muscle</tissue>
    </source>
</reference>
<dbReference type="Gene3D" id="2.60.40.10">
    <property type="entry name" value="Immunoglobulins"/>
    <property type="match status" value="1"/>
</dbReference>
<organism evidence="1 2">
    <name type="scientific">Ilyodon furcidens</name>
    <name type="common">goldbreast splitfin</name>
    <dbReference type="NCBI Taxonomy" id="33524"/>
    <lineage>
        <taxon>Eukaryota</taxon>
        <taxon>Metazoa</taxon>
        <taxon>Chordata</taxon>
        <taxon>Craniata</taxon>
        <taxon>Vertebrata</taxon>
        <taxon>Euteleostomi</taxon>
        <taxon>Actinopterygii</taxon>
        <taxon>Neopterygii</taxon>
        <taxon>Teleostei</taxon>
        <taxon>Neoteleostei</taxon>
        <taxon>Acanthomorphata</taxon>
        <taxon>Ovalentaria</taxon>
        <taxon>Atherinomorphae</taxon>
        <taxon>Cyprinodontiformes</taxon>
        <taxon>Goodeidae</taxon>
        <taxon>Ilyodon</taxon>
    </lineage>
</organism>
<gene>
    <name evidence="1" type="ORF">ILYODFUR_026552</name>
</gene>
<sequence>MIGSTLTLHWDRVVAMETESKVTGYLVMLKRHRYNDIHTIFTNKTTAELSLSASDNYLIQIKVLSEGGEGVGSEPIHIHKLSMGARGSGASSLRRLSCSTVLISAFFCSVW</sequence>
<evidence type="ECO:0000313" key="2">
    <source>
        <dbReference type="Proteomes" id="UP001482620"/>
    </source>
</evidence>
<dbReference type="CDD" id="cd00063">
    <property type="entry name" value="FN3"/>
    <property type="match status" value="1"/>
</dbReference>
<comment type="caution">
    <text evidence="1">The sequence shown here is derived from an EMBL/GenBank/DDBJ whole genome shotgun (WGS) entry which is preliminary data.</text>
</comment>
<proteinExistence type="predicted"/>
<evidence type="ECO:0008006" key="3">
    <source>
        <dbReference type="Google" id="ProtNLM"/>
    </source>
</evidence>
<accession>A0ABV0U9U8</accession>
<dbReference type="InterPro" id="IPR036116">
    <property type="entry name" value="FN3_sf"/>
</dbReference>
<dbReference type="SUPFAM" id="SSF49265">
    <property type="entry name" value="Fibronectin type III"/>
    <property type="match status" value="1"/>
</dbReference>
<protein>
    <recommendedName>
        <fullName evidence="3">Fibronectin type-III domain-containing protein</fullName>
    </recommendedName>
</protein>
<dbReference type="Proteomes" id="UP001482620">
    <property type="component" value="Unassembled WGS sequence"/>
</dbReference>
<dbReference type="InterPro" id="IPR003961">
    <property type="entry name" value="FN3_dom"/>
</dbReference>
<evidence type="ECO:0000313" key="1">
    <source>
        <dbReference type="EMBL" id="MEQ2241559.1"/>
    </source>
</evidence>
<dbReference type="InterPro" id="IPR013783">
    <property type="entry name" value="Ig-like_fold"/>
</dbReference>
<dbReference type="EMBL" id="JAHRIQ010061304">
    <property type="protein sequence ID" value="MEQ2241559.1"/>
    <property type="molecule type" value="Genomic_DNA"/>
</dbReference>
<name>A0ABV0U9U8_9TELE</name>